<dbReference type="PANTHER" id="PTHR22589">
    <property type="entry name" value="CARNITINE O-ACYLTRANSFERASE"/>
    <property type="match status" value="1"/>
</dbReference>
<dbReference type="InterPro" id="IPR023213">
    <property type="entry name" value="CAT-like_dom_sf"/>
</dbReference>
<evidence type="ECO:0000313" key="6">
    <source>
        <dbReference type="EMBL" id="KAK9768335.1"/>
    </source>
</evidence>
<proteinExistence type="inferred from homology"/>
<dbReference type="PANTHER" id="PTHR22589:SF103">
    <property type="entry name" value="CARNITINE O-ACETYL-TRANSFERASE, ISOFORM A-RELATED"/>
    <property type="match status" value="1"/>
</dbReference>
<comment type="caution">
    <text evidence="6">The sequence shown here is derived from an EMBL/GenBank/DDBJ whole genome shotgun (WGS) entry which is preliminary data.</text>
</comment>
<sequence length="612" mass="68887">MLLNLLYKCEFSVLDPISVIIMYRFQNSLSKLPVPKLEDTCQKYLKSVRPLLDDQAYAKTEVAVKDFLKPGGQGEELQKRLLARASDAKVVNWLEEWWNDLAYMGYRDPLVPYVSYFYTFKDDQLRKTPSKRAASIVTAVMEFRDLVLTEKLSPEGNSKTPFCMSSYKYMFNACRYPKKPSDYAETYDPATNNHIAVVRKNKYYIIDMFHNGQQLSALELENQFERIIADAGSDKAPALGAITCDNRDTWADVRPIILQSAPENEGLLKKLESSILLVCLDDYSPKNRNEHSWSCWAGDGRNRYFDKSLQFIVFENGKAGFLGEHSCMDGTPTARLCDYVLSNLANGKINLGPNVVRSNVSTPERLNIRFSEQALKAVAVSEKNFDELMSKHDLNALAYYGFGKNLIKKFRTSPDAFVQMVIQLGYYKMHGVCHPTYEAATTRKFAHGRTETGRTVSSESVAFIKAMEDPSVPKEKKIALGRAAFNAHVKYMVAAGNGQGVDRHLLGLRLLLRPGETKPAIFQDPAYANSSHWNLSTSQLASEHFDSWGYGEVVPDGFGIAYIIKNNALHFTVTSMNLGADTLSYCLAEAAEDMKKLFESEIPAEKNTKAKL</sequence>
<organism evidence="6 7">
    <name type="scientific">Basidiobolus ranarum</name>
    <dbReference type="NCBI Taxonomy" id="34480"/>
    <lineage>
        <taxon>Eukaryota</taxon>
        <taxon>Fungi</taxon>
        <taxon>Fungi incertae sedis</taxon>
        <taxon>Zoopagomycota</taxon>
        <taxon>Entomophthoromycotina</taxon>
        <taxon>Basidiobolomycetes</taxon>
        <taxon>Basidiobolales</taxon>
        <taxon>Basidiobolaceae</taxon>
        <taxon>Basidiobolus</taxon>
    </lineage>
</organism>
<evidence type="ECO:0000259" key="5">
    <source>
        <dbReference type="Pfam" id="PF00755"/>
    </source>
</evidence>
<feature type="domain" description="Choline/carnitine acyltransferase" evidence="5">
    <location>
        <begin position="32"/>
        <end position="582"/>
    </location>
</feature>
<dbReference type="EC" id="2.3.1.7" evidence="6"/>
<keyword evidence="3 4" id="KW-0012">Acyltransferase</keyword>
<dbReference type="InterPro" id="IPR039551">
    <property type="entry name" value="Cho/carn_acyl_trans"/>
</dbReference>
<evidence type="ECO:0000256" key="3">
    <source>
        <dbReference type="ARBA" id="ARBA00023315"/>
    </source>
</evidence>
<comment type="similarity">
    <text evidence="1 4">Belongs to the carnitine/choline acetyltransferase family.</text>
</comment>
<dbReference type="Gene3D" id="3.30.559.10">
    <property type="entry name" value="Chloramphenicol acetyltransferase-like domain"/>
    <property type="match status" value="1"/>
</dbReference>
<dbReference type="SUPFAM" id="SSF52777">
    <property type="entry name" value="CoA-dependent acyltransferases"/>
    <property type="match status" value="2"/>
</dbReference>
<dbReference type="Pfam" id="PF00755">
    <property type="entry name" value="Carn_acyltransf"/>
    <property type="match status" value="1"/>
</dbReference>
<dbReference type="InterPro" id="IPR000542">
    <property type="entry name" value="Carn_acyl_trans"/>
</dbReference>
<gene>
    <name evidence="6" type="primary">CAT2_1</name>
    <name evidence="6" type="ORF">K7432_001131</name>
</gene>
<dbReference type="GO" id="GO:0004092">
    <property type="term" value="F:carnitine O-acetyltransferase activity"/>
    <property type="evidence" value="ECO:0007669"/>
    <property type="project" value="UniProtKB-EC"/>
</dbReference>
<evidence type="ECO:0000313" key="7">
    <source>
        <dbReference type="Proteomes" id="UP001479436"/>
    </source>
</evidence>
<accession>A0ABR2X3J9</accession>
<evidence type="ECO:0000256" key="1">
    <source>
        <dbReference type="ARBA" id="ARBA00005232"/>
    </source>
</evidence>
<dbReference type="InterPro" id="IPR042231">
    <property type="entry name" value="Cho/carn_acyl_trans_2"/>
</dbReference>
<protein>
    <submittedName>
        <fullName evidence="6">Carnitine O-acetyltransferase mitochondrial</fullName>
        <ecNumber evidence="6">2.3.1.7</ecNumber>
    </submittedName>
</protein>
<evidence type="ECO:0000256" key="2">
    <source>
        <dbReference type="ARBA" id="ARBA00022679"/>
    </source>
</evidence>
<reference evidence="6 7" key="1">
    <citation type="submission" date="2023-04" db="EMBL/GenBank/DDBJ databases">
        <title>Genome of Basidiobolus ranarum AG-B5.</title>
        <authorList>
            <person name="Stajich J.E."/>
            <person name="Carter-House D."/>
            <person name="Gryganskyi A."/>
        </authorList>
    </citation>
    <scope>NUCLEOTIDE SEQUENCE [LARGE SCALE GENOMIC DNA]</scope>
    <source>
        <strain evidence="6 7">AG-B5</strain>
    </source>
</reference>
<name>A0ABR2X3J9_9FUNG</name>
<dbReference type="Gene3D" id="3.30.559.70">
    <property type="entry name" value="Choline/Carnitine o-acyltransferase, domain 2"/>
    <property type="match status" value="1"/>
</dbReference>
<evidence type="ECO:0000256" key="4">
    <source>
        <dbReference type="RuleBase" id="RU003801"/>
    </source>
</evidence>
<dbReference type="EMBL" id="JASJQH010000023">
    <property type="protein sequence ID" value="KAK9768335.1"/>
    <property type="molecule type" value="Genomic_DNA"/>
</dbReference>
<keyword evidence="7" id="KW-1185">Reference proteome</keyword>
<dbReference type="PROSITE" id="PS00440">
    <property type="entry name" value="ACYLTRANSF_C_2"/>
    <property type="match status" value="1"/>
</dbReference>
<keyword evidence="2 4" id="KW-0808">Transferase</keyword>
<dbReference type="Proteomes" id="UP001479436">
    <property type="component" value="Unassembled WGS sequence"/>
</dbReference>